<gene>
    <name evidence="1" type="ORF">A5649_02665</name>
</gene>
<accession>A0AA91IY22</accession>
<dbReference type="AlphaFoldDB" id="A0AA91IY22"/>
<organism evidence="1 2">
    <name type="scientific">Mycolicibacter heraklionensis</name>
    <dbReference type="NCBI Taxonomy" id="512402"/>
    <lineage>
        <taxon>Bacteria</taxon>
        <taxon>Bacillati</taxon>
        <taxon>Actinomycetota</taxon>
        <taxon>Actinomycetes</taxon>
        <taxon>Mycobacteriales</taxon>
        <taxon>Mycobacteriaceae</taxon>
        <taxon>Mycolicibacter</taxon>
    </lineage>
</organism>
<protein>
    <recommendedName>
        <fullName evidence="3">Helix-turn-helix domain-containing protein</fullName>
    </recommendedName>
</protein>
<dbReference type="Proteomes" id="UP000093712">
    <property type="component" value="Unassembled WGS sequence"/>
</dbReference>
<evidence type="ECO:0000313" key="1">
    <source>
        <dbReference type="EMBL" id="OBK85266.1"/>
    </source>
</evidence>
<dbReference type="RefSeq" id="WP_065040527.1">
    <property type="nucleotide sequence ID" value="NZ_LZME01000077.1"/>
</dbReference>
<reference evidence="1 2" key="1">
    <citation type="submission" date="2016-06" db="EMBL/GenBank/DDBJ databases">
        <authorList>
            <person name="Sutton G."/>
            <person name="Brinkac L."/>
            <person name="Sanka R."/>
            <person name="Adams M."/>
            <person name="Lau E."/>
            <person name="Garcia-Basteiro A."/>
            <person name="Lopez-Varela E."/>
            <person name="Palencia S."/>
        </authorList>
    </citation>
    <scope>NUCLEOTIDE SEQUENCE [LARGE SCALE GENOMIC DNA]</scope>
    <source>
        <strain evidence="1 2">1211594.5</strain>
    </source>
</reference>
<proteinExistence type="predicted"/>
<name>A0AA91IY22_9MYCO</name>
<dbReference type="EMBL" id="LZME01000077">
    <property type="protein sequence ID" value="OBK85266.1"/>
    <property type="molecule type" value="Genomic_DNA"/>
</dbReference>
<evidence type="ECO:0000313" key="2">
    <source>
        <dbReference type="Proteomes" id="UP000093712"/>
    </source>
</evidence>
<evidence type="ECO:0008006" key="3">
    <source>
        <dbReference type="Google" id="ProtNLM"/>
    </source>
</evidence>
<sequence>MNDWKSTGARLGGLSRSTVFELWRTAALGSVKVGRRRFSTDQQIAVYIAGLEAASATGGDAA</sequence>
<comment type="caution">
    <text evidence="1">The sequence shown here is derived from an EMBL/GenBank/DDBJ whole genome shotgun (WGS) entry which is preliminary data.</text>
</comment>